<evidence type="ECO:0000313" key="4">
    <source>
        <dbReference type="Proteomes" id="UP000274756"/>
    </source>
</evidence>
<dbReference type="OrthoDB" id="5793875at2759"/>
<proteinExistence type="predicted"/>
<evidence type="ECO:0000313" key="2">
    <source>
        <dbReference type="EMBL" id="VDN60142.1"/>
    </source>
</evidence>
<organism evidence="3 5">
    <name type="scientific">Dracunculus medinensis</name>
    <name type="common">Guinea worm</name>
    <dbReference type="NCBI Taxonomy" id="318479"/>
    <lineage>
        <taxon>Eukaryota</taxon>
        <taxon>Metazoa</taxon>
        <taxon>Ecdysozoa</taxon>
        <taxon>Nematoda</taxon>
        <taxon>Chromadorea</taxon>
        <taxon>Rhabditida</taxon>
        <taxon>Spirurina</taxon>
        <taxon>Dracunculoidea</taxon>
        <taxon>Dracunculidae</taxon>
        <taxon>Dracunculus</taxon>
    </lineage>
</organism>
<reference evidence="2 4" key="2">
    <citation type="submission" date="2018-11" db="EMBL/GenBank/DDBJ databases">
        <authorList>
            <consortium name="Pathogen Informatics"/>
        </authorList>
    </citation>
    <scope>NUCLEOTIDE SEQUENCE [LARGE SCALE GENOMIC DNA]</scope>
</reference>
<protein>
    <submittedName>
        <fullName evidence="5">Caprin-1_dimer domain-containing protein</fullName>
    </submittedName>
</protein>
<evidence type="ECO:0000256" key="1">
    <source>
        <dbReference type="SAM" id="MobiDB-lite"/>
    </source>
</evidence>
<name>A0A0N4UJ64_DRAME</name>
<dbReference type="WBParaSite" id="DME_0000768101-mRNA-1">
    <property type="protein sequence ID" value="DME_0000768101-mRNA-1"/>
    <property type="gene ID" value="DME_0000768101"/>
</dbReference>
<accession>A0A0N4UJ64</accession>
<feature type="region of interest" description="Disordered" evidence="1">
    <location>
        <begin position="278"/>
        <end position="306"/>
    </location>
</feature>
<gene>
    <name evidence="2" type="ORF">DME_LOCUS10115</name>
</gene>
<evidence type="ECO:0000313" key="5">
    <source>
        <dbReference type="WBParaSite" id="DME_0000768101-mRNA-1"/>
    </source>
</evidence>
<evidence type="ECO:0000313" key="3">
    <source>
        <dbReference type="Proteomes" id="UP000038040"/>
    </source>
</evidence>
<dbReference type="Proteomes" id="UP000274756">
    <property type="component" value="Unassembled WGS sequence"/>
</dbReference>
<dbReference type="EMBL" id="UYYG01001202">
    <property type="protein sequence ID" value="VDN60142.1"/>
    <property type="molecule type" value="Genomic_DNA"/>
</dbReference>
<dbReference type="AlphaFoldDB" id="A0A0N4UJ64"/>
<dbReference type="STRING" id="318479.A0A0N4UJ64"/>
<reference evidence="5" key="1">
    <citation type="submission" date="2017-02" db="UniProtKB">
        <authorList>
            <consortium name="WormBaseParasite"/>
        </authorList>
    </citation>
    <scope>IDENTIFICATION</scope>
</reference>
<keyword evidence="4" id="KW-1185">Reference proteome</keyword>
<sequence>MFVKKLFANVAGHNWRKLSANLKKSTCNDYEVICKESDKVTNEATYCTANITSLLSSLEQQYVEHKEKFEKWRLDNIKQCGTDTYNQYVAQFQRWEAGVKEQQRKLMDELNNLMYSGDSNRILGKAADSEKYLEVLYLLEMLANQDCVFSDGLLSRLSFDDFLLVVVMMTKEDPSFFPSLLSAFKNSKKNGDSVNTAFYQQYAAPAGIGNPTVSSYVPQQTFAPAAPQMHSVLAYHYLPVHPTERSEQTTSNTVVKRSYDQIVTTPVGARESWQIEEPLRKSYKPPSPIRGYRNPSTLPYRDFSQT</sequence>
<dbReference type="Proteomes" id="UP000038040">
    <property type="component" value="Unplaced"/>
</dbReference>